<dbReference type="AlphaFoldDB" id="A0A3S0JXM7"/>
<dbReference type="Pfam" id="PF00589">
    <property type="entry name" value="Phage_integrase"/>
    <property type="match status" value="1"/>
</dbReference>
<name>A0A3S0JXM7_9BACI</name>
<dbReference type="InterPro" id="IPR010998">
    <property type="entry name" value="Integrase_recombinase_N"/>
</dbReference>
<dbReference type="EMBL" id="RXNT01000009">
    <property type="protein sequence ID" value="RTR31130.1"/>
    <property type="molecule type" value="Genomic_DNA"/>
</dbReference>
<dbReference type="InterPro" id="IPR044068">
    <property type="entry name" value="CB"/>
</dbReference>
<keyword evidence="2" id="KW-0229">DNA integration</keyword>
<comment type="similarity">
    <text evidence="1">Belongs to the 'phage' integrase family.</text>
</comment>
<dbReference type="PROSITE" id="PS51898">
    <property type="entry name" value="TYR_RECOMBINASE"/>
    <property type="match status" value="1"/>
</dbReference>
<evidence type="ECO:0000256" key="3">
    <source>
        <dbReference type="ARBA" id="ARBA00023125"/>
    </source>
</evidence>
<keyword evidence="4" id="KW-0233">DNA recombination</keyword>
<dbReference type="PROSITE" id="PS51900">
    <property type="entry name" value="CB"/>
    <property type="match status" value="1"/>
</dbReference>
<dbReference type="Pfam" id="PF02899">
    <property type="entry name" value="Phage_int_SAM_1"/>
    <property type="match status" value="1"/>
</dbReference>
<dbReference type="PANTHER" id="PTHR30349:SF41">
    <property type="entry name" value="INTEGRASE_RECOMBINASE PROTEIN MJ0367-RELATED"/>
    <property type="match status" value="1"/>
</dbReference>
<sequence>MDIYEIRENEEIVNYILIDSNGKPVIPVVKYLKFLKNNKAVNTLKTYCYHLKLYFEFLEQKKVDYLEVDINLLADFIGWLQNPRSTNILFHQKSKKKKRTAKTINLIMTPVLGFYDYLYRLEKTENRISDKVEKEIPVKNKGFKPFLYHLTQGDNEKKNLLKLKEHKKRIKILKNNDLNKIIDSCKNLRDLFLINLLYDTGLRIDEALSLWIEDFNISDKSIKVRKSKTRAGEGRTVYASSETMNLFQDYLFEIHDGNGFDTNFVFVTLQGKNRGEPLTYGSAKAMVDRLVEETGIKFTPHTLRHTFATELHDEGVDIAIIQKLLGHEQVQTTISLYIHPSDETIRREYEKAQENKKRKEDDKFG</sequence>
<evidence type="ECO:0000259" key="7">
    <source>
        <dbReference type="PROSITE" id="PS51900"/>
    </source>
</evidence>
<dbReference type="RefSeq" id="WP_126409019.1">
    <property type="nucleotide sequence ID" value="NZ_RXNT01000009.1"/>
</dbReference>
<organism evidence="8 9">
    <name type="scientific">Bacillus yapensis</name>
    <dbReference type="NCBI Taxonomy" id="2492960"/>
    <lineage>
        <taxon>Bacteria</taxon>
        <taxon>Bacillati</taxon>
        <taxon>Bacillota</taxon>
        <taxon>Bacilli</taxon>
        <taxon>Bacillales</taxon>
        <taxon>Bacillaceae</taxon>
        <taxon>Bacillus</taxon>
    </lineage>
</organism>
<dbReference type="Gene3D" id="1.10.150.130">
    <property type="match status" value="1"/>
</dbReference>
<dbReference type="OrthoDB" id="9803188at2"/>
<dbReference type="InterPro" id="IPR013762">
    <property type="entry name" value="Integrase-like_cat_sf"/>
</dbReference>
<dbReference type="GO" id="GO:0003677">
    <property type="term" value="F:DNA binding"/>
    <property type="evidence" value="ECO:0007669"/>
    <property type="project" value="UniProtKB-UniRule"/>
</dbReference>
<dbReference type="GO" id="GO:0015074">
    <property type="term" value="P:DNA integration"/>
    <property type="evidence" value="ECO:0007669"/>
    <property type="project" value="UniProtKB-KW"/>
</dbReference>
<feature type="domain" description="Tyr recombinase" evidence="6">
    <location>
        <begin position="168"/>
        <end position="350"/>
    </location>
</feature>
<dbReference type="InterPro" id="IPR002104">
    <property type="entry name" value="Integrase_catalytic"/>
</dbReference>
<dbReference type="Gene3D" id="1.10.443.10">
    <property type="entry name" value="Intergrase catalytic core"/>
    <property type="match status" value="1"/>
</dbReference>
<dbReference type="GO" id="GO:0006310">
    <property type="term" value="P:DNA recombination"/>
    <property type="evidence" value="ECO:0007669"/>
    <property type="project" value="UniProtKB-KW"/>
</dbReference>
<evidence type="ECO:0000256" key="4">
    <source>
        <dbReference type="ARBA" id="ARBA00023172"/>
    </source>
</evidence>
<dbReference type="PANTHER" id="PTHR30349">
    <property type="entry name" value="PHAGE INTEGRASE-RELATED"/>
    <property type="match status" value="1"/>
</dbReference>
<keyword evidence="3 5" id="KW-0238">DNA-binding</keyword>
<gene>
    <name evidence="8" type="ORF">EKG37_12635</name>
</gene>
<proteinExistence type="inferred from homology"/>
<dbReference type="SUPFAM" id="SSF56349">
    <property type="entry name" value="DNA breaking-rejoining enzymes"/>
    <property type="match status" value="1"/>
</dbReference>
<evidence type="ECO:0000313" key="8">
    <source>
        <dbReference type="EMBL" id="RTR31130.1"/>
    </source>
</evidence>
<evidence type="ECO:0000259" key="6">
    <source>
        <dbReference type="PROSITE" id="PS51898"/>
    </source>
</evidence>
<protein>
    <submittedName>
        <fullName evidence="8">Transposase</fullName>
    </submittedName>
</protein>
<dbReference type="InterPro" id="IPR004107">
    <property type="entry name" value="Integrase_SAM-like_N"/>
</dbReference>
<reference evidence="8 9" key="1">
    <citation type="submission" date="2018-12" db="EMBL/GenBank/DDBJ databases">
        <title>Bacillus yapensis draft genome sequence.</title>
        <authorList>
            <person name="Yu L."/>
            <person name="Xu X."/>
            <person name="Tang X."/>
        </authorList>
    </citation>
    <scope>NUCLEOTIDE SEQUENCE [LARGE SCALE GENOMIC DNA]</scope>
    <source>
        <strain evidence="8 9">XXST-01</strain>
    </source>
</reference>
<feature type="domain" description="Core-binding (CB)" evidence="7">
    <location>
        <begin position="22"/>
        <end position="119"/>
    </location>
</feature>
<comment type="caution">
    <text evidence="8">The sequence shown here is derived from an EMBL/GenBank/DDBJ whole genome shotgun (WGS) entry which is preliminary data.</text>
</comment>
<accession>A0A3S0JXM7</accession>
<evidence type="ECO:0000256" key="5">
    <source>
        <dbReference type="PROSITE-ProRule" id="PRU01248"/>
    </source>
</evidence>
<dbReference type="Proteomes" id="UP000271374">
    <property type="component" value="Unassembled WGS sequence"/>
</dbReference>
<dbReference type="InterPro" id="IPR050090">
    <property type="entry name" value="Tyrosine_recombinase_XerCD"/>
</dbReference>
<evidence type="ECO:0000256" key="1">
    <source>
        <dbReference type="ARBA" id="ARBA00008857"/>
    </source>
</evidence>
<keyword evidence="9" id="KW-1185">Reference proteome</keyword>
<evidence type="ECO:0000313" key="9">
    <source>
        <dbReference type="Proteomes" id="UP000271374"/>
    </source>
</evidence>
<dbReference type="InterPro" id="IPR011010">
    <property type="entry name" value="DNA_brk_join_enz"/>
</dbReference>
<evidence type="ECO:0000256" key="2">
    <source>
        <dbReference type="ARBA" id="ARBA00022908"/>
    </source>
</evidence>